<feature type="transmembrane region" description="Helical" evidence="6">
    <location>
        <begin position="350"/>
        <end position="372"/>
    </location>
</feature>
<dbReference type="PANTHER" id="PTHR42770:SF7">
    <property type="entry name" value="MEMBRANE PROTEIN"/>
    <property type="match status" value="1"/>
</dbReference>
<feature type="transmembrane region" description="Helical" evidence="6">
    <location>
        <begin position="90"/>
        <end position="112"/>
    </location>
</feature>
<feature type="transmembrane region" description="Helical" evidence="6">
    <location>
        <begin position="407"/>
        <end position="425"/>
    </location>
</feature>
<keyword evidence="5 6" id="KW-0472">Membrane</keyword>
<feature type="transmembrane region" description="Helical" evidence="6">
    <location>
        <begin position="287"/>
        <end position="305"/>
    </location>
</feature>
<evidence type="ECO:0000256" key="3">
    <source>
        <dbReference type="ARBA" id="ARBA00022692"/>
    </source>
</evidence>
<evidence type="ECO:0000256" key="4">
    <source>
        <dbReference type="ARBA" id="ARBA00022989"/>
    </source>
</evidence>
<sequence length="431" mass="45921">MSSSASLPQMQRSLGQIALIALGINSIVGVGIFFSPADISSLAPGYHSLFILMATAIALVPAALCFSILGQRFPEDGGTIVFTRHAFGELPAFIVGWLAFMGTLFSVSASLIGFARALAPILEMESSGEQRLVAALLATAITLIAASGTALSARVWTIVTFLKLIPLFLLIAVAGWKLATSDQTDLAPLPPHEVETQWLRAMLITVFTYQGFEFIPVVAGQAKSAEKTIPRAILSSLLLCALLYTALQFTCIRALPTLAQSHAPLAESASLFGGNQLKAMVSVGQSISALGVSLSLFVVGPRYLAALAGNQDVPPLHIGKIASNGVPLHALFITYLFIMLFLSSGTRGGLFTLASLAMVLQHGFAGSALFTLARCSEQGFHRSYQWASYLTLMITLSLLTAVTLKEWMVAVGLLGIGLVLRRFTLREKHRI</sequence>
<dbReference type="EMBL" id="CP016908">
    <property type="protein sequence ID" value="APR99865.1"/>
    <property type="molecule type" value="Genomic_DNA"/>
</dbReference>
<feature type="transmembrane region" description="Helical" evidence="6">
    <location>
        <begin position="158"/>
        <end position="178"/>
    </location>
</feature>
<keyword evidence="8" id="KW-1185">Reference proteome</keyword>
<dbReference type="Proteomes" id="UP000185544">
    <property type="component" value="Chromosome"/>
</dbReference>
<dbReference type="KEGG" id="pabo:BCY86_03615"/>
<dbReference type="InterPro" id="IPR050367">
    <property type="entry name" value="APC_superfamily"/>
</dbReference>
<feature type="transmembrane region" description="Helical" evidence="6">
    <location>
        <begin position="198"/>
        <end position="220"/>
    </location>
</feature>
<protein>
    <recommendedName>
        <fullName evidence="9">Amino acid permease</fullName>
    </recommendedName>
</protein>
<reference evidence="7 8" key="1">
    <citation type="submission" date="2016-08" db="EMBL/GenBank/DDBJ databases">
        <title>Identification and validation of antigenic proteins from Pajaroellobacter abortibovis using de-novo genome sequence assembly and reverse vaccinology.</title>
        <authorList>
            <person name="Welly B.T."/>
            <person name="Miller M.R."/>
            <person name="Stott J.L."/>
            <person name="Blanchard M.T."/>
            <person name="Islas-Trejo A.D."/>
            <person name="O'Rourke S.M."/>
            <person name="Young A.E."/>
            <person name="Medrano J.F."/>
            <person name="Van Eenennaam A.L."/>
        </authorList>
    </citation>
    <scope>NUCLEOTIDE SEQUENCE [LARGE SCALE GENOMIC DNA]</scope>
    <source>
        <strain evidence="7 8">BTF92-0548A/99-0131</strain>
    </source>
</reference>
<proteinExistence type="predicted"/>
<evidence type="ECO:0000256" key="1">
    <source>
        <dbReference type="ARBA" id="ARBA00004651"/>
    </source>
</evidence>
<feature type="transmembrane region" description="Helical" evidence="6">
    <location>
        <begin position="326"/>
        <end position="344"/>
    </location>
</feature>
<dbReference type="PIRSF" id="PIRSF006060">
    <property type="entry name" value="AA_transporter"/>
    <property type="match status" value="1"/>
</dbReference>
<evidence type="ECO:0000313" key="7">
    <source>
        <dbReference type="EMBL" id="APR99865.1"/>
    </source>
</evidence>
<dbReference type="Gene3D" id="1.20.1740.10">
    <property type="entry name" value="Amino acid/polyamine transporter I"/>
    <property type="match status" value="1"/>
</dbReference>
<feature type="transmembrane region" description="Helical" evidence="6">
    <location>
        <begin position="232"/>
        <end position="255"/>
    </location>
</feature>
<dbReference type="STRING" id="1882918.BCY86_03615"/>
<dbReference type="GO" id="GO:0005886">
    <property type="term" value="C:plasma membrane"/>
    <property type="evidence" value="ECO:0007669"/>
    <property type="project" value="UniProtKB-SubCell"/>
</dbReference>
<comment type="subcellular location">
    <subcellularLocation>
        <location evidence="1">Cell membrane</location>
        <topology evidence="1">Multi-pass membrane protein</topology>
    </subcellularLocation>
</comment>
<keyword evidence="2" id="KW-1003">Cell membrane</keyword>
<keyword evidence="3 6" id="KW-0812">Transmembrane</keyword>
<dbReference type="RefSeq" id="WP_075276515.1">
    <property type="nucleotide sequence ID" value="NZ_CP016908.1"/>
</dbReference>
<evidence type="ECO:0000256" key="2">
    <source>
        <dbReference type="ARBA" id="ARBA00022475"/>
    </source>
</evidence>
<feature type="transmembrane region" description="Helical" evidence="6">
    <location>
        <begin position="46"/>
        <end position="69"/>
    </location>
</feature>
<keyword evidence="4 6" id="KW-1133">Transmembrane helix</keyword>
<evidence type="ECO:0008006" key="9">
    <source>
        <dbReference type="Google" id="ProtNLM"/>
    </source>
</evidence>
<dbReference type="AlphaFoldDB" id="A0A1L6MWQ1"/>
<gene>
    <name evidence="7" type="ORF">BCY86_03615</name>
</gene>
<dbReference type="PANTHER" id="PTHR42770">
    <property type="entry name" value="AMINO ACID TRANSPORTER-RELATED"/>
    <property type="match status" value="1"/>
</dbReference>
<dbReference type="OrthoDB" id="5380664at2"/>
<feature type="transmembrane region" description="Helical" evidence="6">
    <location>
        <begin position="384"/>
        <end position="401"/>
    </location>
</feature>
<feature type="transmembrane region" description="Helical" evidence="6">
    <location>
        <begin position="12"/>
        <end position="34"/>
    </location>
</feature>
<dbReference type="GO" id="GO:0022857">
    <property type="term" value="F:transmembrane transporter activity"/>
    <property type="evidence" value="ECO:0007669"/>
    <property type="project" value="InterPro"/>
</dbReference>
<name>A0A1L6MWQ1_9BACT</name>
<evidence type="ECO:0000256" key="5">
    <source>
        <dbReference type="ARBA" id="ARBA00023136"/>
    </source>
</evidence>
<feature type="transmembrane region" description="Helical" evidence="6">
    <location>
        <begin position="132"/>
        <end position="151"/>
    </location>
</feature>
<evidence type="ECO:0000256" key="6">
    <source>
        <dbReference type="SAM" id="Phobius"/>
    </source>
</evidence>
<dbReference type="InterPro" id="IPR002293">
    <property type="entry name" value="AA/rel_permease1"/>
</dbReference>
<dbReference type="Pfam" id="PF13520">
    <property type="entry name" value="AA_permease_2"/>
    <property type="match status" value="1"/>
</dbReference>
<evidence type="ECO:0000313" key="8">
    <source>
        <dbReference type="Proteomes" id="UP000185544"/>
    </source>
</evidence>
<accession>A0A1L6MWQ1</accession>
<organism evidence="7 8">
    <name type="scientific">Pajaroellobacter abortibovis</name>
    <dbReference type="NCBI Taxonomy" id="1882918"/>
    <lineage>
        <taxon>Bacteria</taxon>
        <taxon>Pseudomonadati</taxon>
        <taxon>Myxococcota</taxon>
        <taxon>Polyangia</taxon>
        <taxon>Polyangiales</taxon>
        <taxon>Polyangiaceae</taxon>
    </lineage>
</organism>